<dbReference type="PANTHER" id="PTHR23502">
    <property type="entry name" value="MAJOR FACILITATOR SUPERFAMILY"/>
    <property type="match status" value="1"/>
</dbReference>
<gene>
    <name evidence="7" type="ORF">PPACK8108_LOCUS14367</name>
</gene>
<feature type="transmembrane region" description="Helical" evidence="5">
    <location>
        <begin position="253"/>
        <end position="272"/>
    </location>
</feature>
<accession>A0AAV0B6E3</accession>
<feature type="transmembrane region" description="Helical" evidence="5">
    <location>
        <begin position="139"/>
        <end position="158"/>
    </location>
</feature>
<feature type="domain" description="Major facilitator superfamily (MFS) profile" evidence="6">
    <location>
        <begin position="98"/>
        <end position="527"/>
    </location>
</feature>
<dbReference type="InterPro" id="IPR020846">
    <property type="entry name" value="MFS_dom"/>
</dbReference>
<evidence type="ECO:0000313" key="8">
    <source>
        <dbReference type="Proteomes" id="UP001153365"/>
    </source>
</evidence>
<keyword evidence="8" id="KW-1185">Reference proteome</keyword>
<keyword evidence="4 5" id="KW-0472">Membrane</keyword>
<proteinExistence type="predicted"/>
<feature type="transmembrane region" description="Helical" evidence="5">
    <location>
        <begin position="223"/>
        <end position="247"/>
    </location>
</feature>
<dbReference type="InterPro" id="IPR011701">
    <property type="entry name" value="MFS"/>
</dbReference>
<feature type="transmembrane region" description="Helical" evidence="5">
    <location>
        <begin position="366"/>
        <end position="388"/>
    </location>
</feature>
<feature type="transmembrane region" description="Helical" evidence="5">
    <location>
        <begin position="506"/>
        <end position="526"/>
    </location>
</feature>
<keyword evidence="3 5" id="KW-1133">Transmembrane helix</keyword>
<dbReference type="PANTHER" id="PTHR23502:SF22">
    <property type="entry name" value="MAJOR FACILITATOR SUPERFAMILY (MFS) PROFILE DOMAIN-CONTAINING PROTEIN"/>
    <property type="match status" value="1"/>
</dbReference>
<reference evidence="7" key="1">
    <citation type="submission" date="2022-06" db="EMBL/GenBank/DDBJ databases">
        <authorList>
            <consortium name="SYNGENTA / RWTH Aachen University"/>
        </authorList>
    </citation>
    <scope>NUCLEOTIDE SEQUENCE</scope>
</reference>
<dbReference type="SUPFAM" id="SSF103473">
    <property type="entry name" value="MFS general substrate transporter"/>
    <property type="match status" value="1"/>
</dbReference>
<sequence>MLGQETNDARRISTTLKRTDTDTTKTVRLPKTLADLNYVYETGIGRLVVDPLEAESEFGKDLASQLKLDETGTIVLWPQPGQSPQDPQNWPSSKKLRTLIVLTMASFIPDFNSGIGIACLFPLAKEYNTTPGNINNLTSNWSIFLLGPGGILSVILVKRYGRLPILFWSQVLGLAFLIGCTFAPTLNVFAAMRCLNAFFSTAPQIMGLYFINDMYPFHRQARMLNFWTSGFLVSPFVSPWLFGYLVARINYRWAYGIGCIYCAIVVVLISLFTEETMYNRISPSHELPKSGSLRIRIETLIGITGIKESRYRCSWRQAILPMLQLIIRPHVLAILIYTGVMFGFSIGTNVTNVVFTTSPPPLGYGLSQYAVASIYVTPVVAVILGELIGRHMNDRAVKHLTRRNHGIFEPEMRLWSLYAGLPLLVAGFVLLGAAFQKKLNIASVVFGWGMAEVGTMISTVAAYNYLNNALFFPGEISALLNEARVLGGFAVPYFQVDWASENGALQTFGCEAAIIVGLFILIVPALQVKGEELRLKFNLKPDIAEPQLSSVKVKAKNKELLDEEVVETIPGWTPAGQSREAISLA</sequence>
<evidence type="ECO:0000256" key="4">
    <source>
        <dbReference type="ARBA" id="ARBA00023136"/>
    </source>
</evidence>
<comment type="caution">
    <text evidence="7">The sequence shown here is derived from an EMBL/GenBank/DDBJ whole genome shotgun (WGS) entry which is preliminary data.</text>
</comment>
<dbReference type="Proteomes" id="UP001153365">
    <property type="component" value="Unassembled WGS sequence"/>
</dbReference>
<organism evidence="7 8">
    <name type="scientific">Phakopsora pachyrhizi</name>
    <name type="common">Asian soybean rust disease fungus</name>
    <dbReference type="NCBI Taxonomy" id="170000"/>
    <lineage>
        <taxon>Eukaryota</taxon>
        <taxon>Fungi</taxon>
        <taxon>Dikarya</taxon>
        <taxon>Basidiomycota</taxon>
        <taxon>Pucciniomycotina</taxon>
        <taxon>Pucciniomycetes</taxon>
        <taxon>Pucciniales</taxon>
        <taxon>Phakopsoraceae</taxon>
        <taxon>Phakopsora</taxon>
    </lineage>
</organism>
<feature type="transmembrane region" description="Helical" evidence="5">
    <location>
        <begin position="325"/>
        <end position="346"/>
    </location>
</feature>
<dbReference type="AlphaFoldDB" id="A0AAV0B6E3"/>
<dbReference type="PROSITE" id="PS50850">
    <property type="entry name" value="MFS"/>
    <property type="match status" value="1"/>
</dbReference>
<feature type="transmembrane region" description="Helical" evidence="5">
    <location>
        <begin position="165"/>
        <end position="184"/>
    </location>
</feature>
<feature type="transmembrane region" description="Helical" evidence="5">
    <location>
        <begin position="415"/>
        <end position="435"/>
    </location>
</feature>
<evidence type="ECO:0000256" key="2">
    <source>
        <dbReference type="ARBA" id="ARBA00022692"/>
    </source>
</evidence>
<name>A0AAV0B6E3_PHAPC</name>
<feature type="transmembrane region" description="Helical" evidence="5">
    <location>
        <begin position="99"/>
        <end position="124"/>
    </location>
</feature>
<comment type="subcellular location">
    <subcellularLocation>
        <location evidence="1">Membrane</location>
        <topology evidence="1">Multi-pass membrane protein</topology>
    </subcellularLocation>
</comment>
<evidence type="ECO:0000259" key="6">
    <source>
        <dbReference type="PROSITE" id="PS50850"/>
    </source>
</evidence>
<evidence type="ECO:0000256" key="1">
    <source>
        <dbReference type="ARBA" id="ARBA00004141"/>
    </source>
</evidence>
<dbReference type="GO" id="GO:0022857">
    <property type="term" value="F:transmembrane transporter activity"/>
    <property type="evidence" value="ECO:0007669"/>
    <property type="project" value="InterPro"/>
</dbReference>
<dbReference type="InterPro" id="IPR036259">
    <property type="entry name" value="MFS_trans_sf"/>
</dbReference>
<dbReference type="EMBL" id="CALTRL010003689">
    <property type="protein sequence ID" value="CAH7681720.1"/>
    <property type="molecule type" value="Genomic_DNA"/>
</dbReference>
<keyword evidence="2 5" id="KW-0812">Transmembrane</keyword>
<evidence type="ECO:0000313" key="7">
    <source>
        <dbReference type="EMBL" id="CAH7681720.1"/>
    </source>
</evidence>
<dbReference type="Gene3D" id="1.20.1250.20">
    <property type="entry name" value="MFS general substrate transporter like domains"/>
    <property type="match status" value="1"/>
</dbReference>
<evidence type="ECO:0000256" key="5">
    <source>
        <dbReference type="SAM" id="Phobius"/>
    </source>
</evidence>
<dbReference type="Pfam" id="PF07690">
    <property type="entry name" value="MFS_1"/>
    <property type="match status" value="1"/>
</dbReference>
<dbReference type="GO" id="GO:0005886">
    <property type="term" value="C:plasma membrane"/>
    <property type="evidence" value="ECO:0007669"/>
    <property type="project" value="TreeGrafter"/>
</dbReference>
<protein>
    <submittedName>
        <fullName evidence="7">Major facilitator superfamily domain-containing protein</fullName>
    </submittedName>
</protein>
<feature type="transmembrane region" description="Helical" evidence="5">
    <location>
        <begin position="190"/>
        <end position="211"/>
    </location>
</feature>
<evidence type="ECO:0000256" key="3">
    <source>
        <dbReference type="ARBA" id="ARBA00022989"/>
    </source>
</evidence>